<evidence type="ECO:0000256" key="9">
    <source>
        <dbReference type="ARBA" id="ARBA00023128"/>
    </source>
</evidence>
<evidence type="ECO:0000256" key="11">
    <source>
        <dbReference type="ARBA" id="ARBA00038963"/>
    </source>
</evidence>
<keyword evidence="16" id="KW-1185">Reference proteome</keyword>
<gene>
    <name evidence="15" type="primary">MECR</name>
</gene>
<keyword evidence="6" id="KW-0809">Transit peptide</keyword>
<dbReference type="Proteomes" id="UP000694569">
    <property type="component" value="Unplaced"/>
</dbReference>
<evidence type="ECO:0000256" key="8">
    <source>
        <dbReference type="ARBA" id="ARBA00023098"/>
    </source>
</evidence>
<evidence type="ECO:0000256" key="10">
    <source>
        <dbReference type="ARBA" id="ARBA00023160"/>
    </source>
</evidence>
<keyword evidence="4" id="KW-0276">Fatty acid metabolism</keyword>
<evidence type="ECO:0000313" key="16">
    <source>
        <dbReference type="Proteomes" id="UP000694569"/>
    </source>
</evidence>
<keyword evidence="3" id="KW-0444">Lipid biosynthesis</keyword>
<keyword evidence="9" id="KW-0496">Mitochondrion</keyword>
<dbReference type="FunFam" id="3.40.50.720:FF:000112">
    <property type="entry name" value="Enoyl-[acyl-carrier-protein] reductase 1, mitochondrial"/>
    <property type="match status" value="1"/>
</dbReference>
<comment type="subcellular location">
    <subcellularLocation>
        <location evidence="1">Mitochondrion</location>
    </subcellularLocation>
</comment>
<comment type="similarity">
    <text evidence="2">Belongs to the zinc-containing alcohol dehydrogenase family. Quinone oxidoreductase subfamily.</text>
</comment>
<protein>
    <recommendedName>
        <fullName evidence="12">Enoyl-[acyl-carrier-protein] reductase, mitochondrial</fullName>
        <ecNumber evidence="11">1.3.1.104</ecNumber>
    </recommendedName>
    <alternativeName>
        <fullName evidence="13">2-enoyl thioester reductase</fullName>
    </alternativeName>
</protein>
<dbReference type="GeneTree" id="ENSGT00940000156592"/>
<dbReference type="InterPro" id="IPR013154">
    <property type="entry name" value="ADH-like_N"/>
</dbReference>
<evidence type="ECO:0000256" key="5">
    <source>
        <dbReference type="ARBA" id="ARBA00022857"/>
    </source>
</evidence>
<dbReference type="Gene3D" id="3.40.50.720">
    <property type="entry name" value="NAD(P)-binding Rossmann-like Domain"/>
    <property type="match status" value="1"/>
</dbReference>
<dbReference type="InterPro" id="IPR051034">
    <property type="entry name" value="Mito_Enoyl-ACP_Reductase"/>
</dbReference>
<proteinExistence type="inferred from homology"/>
<dbReference type="InterPro" id="IPR013149">
    <property type="entry name" value="ADH-like_C"/>
</dbReference>
<evidence type="ECO:0000256" key="7">
    <source>
        <dbReference type="ARBA" id="ARBA00023002"/>
    </source>
</evidence>
<dbReference type="InterPro" id="IPR036291">
    <property type="entry name" value="NAD(P)-bd_dom_sf"/>
</dbReference>
<dbReference type="Pfam" id="PF08240">
    <property type="entry name" value="ADH_N"/>
    <property type="match status" value="1"/>
</dbReference>
<dbReference type="PANTHER" id="PTHR43981:SF9">
    <property type="entry name" value="ENOYL-[ACYL-CARRIER-PROTEIN] REDUCTASE, MITOCHONDRIAL"/>
    <property type="match status" value="1"/>
</dbReference>
<feature type="domain" description="Enoyl reductase (ER)" evidence="14">
    <location>
        <begin position="113"/>
        <end position="433"/>
    </location>
</feature>
<accession>A0A8C5LQ26</accession>
<dbReference type="CDD" id="cd08290">
    <property type="entry name" value="ETR"/>
    <property type="match status" value="1"/>
</dbReference>
<dbReference type="SUPFAM" id="SSF51735">
    <property type="entry name" value="NAD(P)-binding Rossmann-fold domains"/>
    <property type="match status" value="1"/>
</dbReference>
<dbReference type="AlphaFoldDB" id="A0A8C5LQ26"/>
<dbReference type="GO" id="GO:0006633">
    <property type="term" value="P:fatty acid biosynthetic process"/>
    <property type="evidence" value="ECO:0007669"/>
    <property type="project" value="UniProtKB-KW"/>
</dbReference>
<evidence type="ECO:0000256" key="13">
    <source>
        <dbReference type="ARBA" id="ARBA00042123"/>
    </source>
</evidence>
<evidence type="ECO:0000256" key="12">
    <source>
        <dbReference type="ARBA" id="ARBA00041058"/>
    </source>
</evidence>
<dbReference type="FunFam" id="3.90.180.10:FF:000010">
    <property type="entry name" value="Enoyl-[acyl-carrier-protein] reductase, mitochondrial"/>
    <property type="match status" value="1"/>
</dbReference>
<reference evidence="15" key="2">
    <citation type="submission" date="2025-09" db="UniProtKB">
        <authorList>
            <consortium name="Ensembl"/>
        </authorList>
    </citation>
    <scope>IDENTIFICATION</scope>
</reference>
<dbReference type="SUPFAM" id="SSF50129">
    <property type="entry name" value="GroES-like"/>
    <property type="match status" value="1"/>
</dbReference>
<evidence type="ECO:0000256" key="6">
    <source>
        <dbReference type="ARBA" id="ARBA00022946"/>
    </source>
</evidence>
<evidence type="ECO:0000313" key="15">
    <source>
        <dbReference type="Ensembl" id="ENSLLEP00000000673.1"/>
    </source>
</evidence>
<keyword evidence="5" id="KW-0521">NADP</keyword>
<dbReference type="Gene3D" id="3.90.180.10">
    <property type="entry name" value="Medium-chain alcohol dehydrogenases, catalytic domain"/>
    <property type="match status" value="1"/>
</dbReference>
<evidence type="ECO:0000256" key="1">
    <source>
        <dbReference type="ARBA" id="ARBA00004173"/>
    </source>
</evidence>
<evidence type="ECO:0000259" key="14">
    <source>
        <dbReference type="SMART" id="SM00829"/>
    </source>
</evidence>
<dbReference type="InterPro" id="IPR011032">
    <property type="entry name" value="GroES-like_sf"/>
</dbReference>
<keyword evidence="7" id="KW-0560">Oxidoreductase</keyword>
<keyword evidence="8" id="KW-0443">Lipid metabolism</keyword>
<organism evidence="15 16">
    <name type="scientific">Leptobrachium leishanense</name>
    <name type="common">Leishan spiny toad</name>
    <dbReference type="NCBI Taxonomy" id="445787"/>
    <lineage>
        <taxon>Eukaryota</taxon>
        <taxon>Metazoa</taxon>
        <taxon>Chordata</taxon>
        <taxon>Craniata</taxon>
        <taxon>Vertebrata</taxon>
        <taxon>Euteleostomi</taxon>
        <taxon>Amphibia</taxon>
        <taxon>Batrachia</taxon>
        <taxon>Anura</taxon>
        <taxon>Pelobatoidea</taxon>
        <taxon>Megophryidae</taxon>
        <taxon>Leptobrachium</taxon>
    </lineage>
</organism>
<reference evidence="15" key="1">
    <citation type="submission" date="2025-08" db="UniProtKB">
        <authorList>
            <consortium name="Ensembl"/>
        </authorList>
    </citation>
    <scope>IDENTIFICATION</scope>
</reference>
<sequence>MHASSHHVIKVARDTLYCCYLGWQLGTLSPAELCPRDSSSASSQTSPLTFKPVTPNGLLWAWSGIPLRIVGVVLSSRFCGQEGSGAMWPGLRTLRRPISSLAARGLVYEKHGEPLQVLRLQNLEVNPPGDYDIRVKMLAAPINPSDINMVQGTYALLPELPAVGGNEGVGVVAEIGNHVTSMRPGDWVIPVDAGLGTWRTEGLYNESSLIRVPSDLPVVGAATLSVNPCTAYRLLSDYEILRPGDSIIQNASNSSVGQVVIQIAASLGITTINIVRDRADLSSLVQRLHDLGADHVITEDHLRKPEMKELFKKCPRPRLALNCVGGKSTTEMLRHLDYGGTMVTYGGMAKQPVTIPVSALIFKNVKLCGFWVTQWKRDRAQNREEVTKMIRDLSDLIRRGKLVTPRSTEWPLQDFAKAMRDAQTPFLSRKQILIM</sequence>
<dbReference type="OrthoDB" id="7482721at2759"/>
<name>A0A8C5LQ26_9ANUR</name>
<dbReference type="InterPro" id="IPR020843">
    <property type="entry name" value="ER"/>
</dbReference>
<dbReference type="Ensembl" id="ENSLLET00000000701.1">
    <property type="protein sequence ID" value="ENSLLEP00000000673.1"/>
    <property type="gene ID" value="ENSLLEG00000000444.1"/>
</dbReference>
<dbReference type="GO" id="GO:0141148">
    <property type="term" value="F:enoyl-[acyl-carrier-protein] reductase (NADPH) activity"/>
    <property type="evidence" value="ECO:0007669"/>
    <property type="project" value="UniProtKB-EC"/>
</dbReference>
<evidence type="ECO:0000256" key="4">
    <source>
        <dbReference type="ARBA" id="ARBA00022832"/>
    </source>
</evidence>
<dbReference type="Pfam" id="PF00107">
    <property type="entry name" value="ADH_zinc_N"/>
    <property type="match status" value="1"/>
</dbReference>
<dbReference type="EC" id="1.3.1.104" evidence="11"/>
<dbReference type="SMART" id="SM00829">
    <property type="entry name" value="PKS_ER"/>
    <property type="match status" value="1"/>
</dbReference>
<keyword evidence="10" id="KW-0275">Fatty acid biosynthesis</keyword>
<evidence type="ECO:0000256" key="2">
    <source>
        <dbReference type="ARBA" id="ARBA00010371"/>
    </source>
</evidence>
<dbReference type="PANTHER" id="PTHR43981">
    <property type="entry name" value="ENOYL-[ACYL-CARRIER-PROTEIN] REDUCTASE, MITOCHONDRIAL"/>
    <property type="match status" value="1"/>
</dbReference>
<dbReference type="GO" id="GO:0005739">
    <property type="term" value="C:mitochondrion"/>
    <property type="evidence" value="ECO:0007669"/>
    <property type="project" value="UniProtKB-SubCell"/>
</dbReference>
<evidence type="ECO:0000256" key="3">
    <source>
        <dbReference type="ARBA" id="ARBA00022516"/>
    </source>
</evidence>